<dbReference type="SMART" id="SM00327">
    <property type="entry name" value="VWA"/>
    <property type="match status" value="1"/>
</dbReference>
<dbReference type="PANTHER" id="PTHR45737:SF6">
    <property type="entry name" value="VON WILLEBRAND FACTOR A DOMAIN-CONTAINING PROTEIN 5A"/>
    <property type="match status" value="1"/>
</dbReference>
<dbReference type="InterPro" id="IPR002035">
    <property type="entry name" value="VWF_A"/>
</dbReference>
<dbReference type="InterPro" id="IPR036465">
    <property type="entry name" value="vWFA_dom_sf"/>
</dbReference>
<keyword evidence="1" id="KW-0812">Transmembrane</keyword>
<dbReference type="Proteomes" id="UP000228947">
    <property type="component" value="Unassembled WGS sequence"/>
</dbReference>
<dbReference type="Pfam" id="PF08487">
    <property type="entry name" value="VIT"/>
    <property type="match status" value="1"/>
</dbReference>
<dbReference type="SMART" id="SM00609">
    <property type="entry name" value="VIT"/>
    <property type="match status" value="1"/>
</dbReference>
<dbReference type="InterPro" id="IPR013694">
    <property type="entry name" value="VIT"/>
</dbReference>
<feature type="domain" description="VWFA" evidence="2">
    <location>
        <begin position="321"/>
        <end position="493"/>
    </location>
</feature>
<organism evidence="4 5">
    <name type="scientific">Candidatus Thermofonsia Clade 1 bacterium</name>
    <dbReference type="NCBI Taxonomy" id="2364210"/>
    <lineage>
        <taxon>Bacteria</taxon>
        <taxon>Bacillati</taxon>
        <taxon>Chloroflexota</taxon>
        <taxon>Candidatus Thermofontia</taxon>
        <taxon>Candidatus Thermofonsia Clade 1</taxon>
    </lineage>
</organism>
<comment type="caution">
    <text evidence="4">The sequence shown here is derived from an EMBL/GenBank/DDBJ whole genome shotgun (WGS) entry which is preliminary data.</text>
</comment>
<keyword evidence="1" id="KW-0472">Membrane</keyword>
<dbReference type="EMBL" id="PGTL01000004">
    <property type="protein sequence ID" value="PJF43108.1"/>
    <property type="molecule type" value="Genomic_DNA"/>
</dbReference>
<evidence type="ECO:0008006" key="6">
    <source>
        <dbReference type="Google" id="ProtNLM"/>
    </source>
</evidence>
<evidence type="ECO:0000259" key="2">
    <source>
        <dbReference type="PROSITE" id="PS50234"/>
    </source>
</evidence>
<dbReference type="PROSITE" id="PS50234">
    <property type="entry name" value="VWFA"/>
    <property type="match status" value="1"/>
</dbReference>
<evidence type="ECO:0000313" key="4">
    <source>
        <dbReference type="EMBL" id="PJF43108.1"/>
    </source>
</evidence>
<keyword evidence="1" id="KW-1133">Transmembrane helix</keyword>
<reference evidence="4 5" key="1">
    <citation type="submission" date="2017-11" db="EMBL/GenBank/DDBJ databases">
        <title>Evolution of Phototrophy in the Chloroflexi Phylum Driven by Horizontal Gene Transfer.</title>
        <authorList>
            <person name="Ward L.M."/>
            <person name="Hemp J."/>
            <person name="Shih P.M."/>
            <person name="Mcglynn S.E."/>
            <person name="Fischer W."/>
        </authorList>
    </citation>
    <scope>NUCLEOTIDE SEQUENCE [LARGE SCALE GENOMIC DNA]</scope>
    <source>
        <strain evidence="4">CP1_1M</strain>
    </source>
</reference>
<dbReference type="AlphaFoldDB" id="A0A2M8PZY8"/>
<accession>A0A2M8PZY8</accession>
<evidence type="ECO:0000256" key="1">
    <source>
        <dbReference type="SAM" id="Phobius"/>
    </source>
</evidence>
<dbReference type="Gene3D" id="3.40.50.410">
    <property type="entry name" value="von Willebrand factor, type A domain"/>
    <property type="match status" value="1"/>
</dbReference>
<proteinExistence type="predicted"/>
<dbReference type="Pfam" id="PF00092">
    <property type="entry name" value="VWA"/>
    <property type="match status" value="1"/>
</dbReference>
<dbReference type="PANTHER" id="PTHR45737">
    <property type="entry name" value="VON WILLEBRAND FACTOR A DOMAIN-CONTAINING PROTEIN 5A"/>
    <property type="match status" value="1"/>
</dbReference>
<gene>
    <name evidence="4" type="ORF">CUN50_01595</name>
</gene>
<dbReference type="SUPFAM" id="SSF53300">
    <property type="entry name" value="vWA-like"/>
    <property type="match status" value="1"/>
</dbReference>
<name>A0A2M8PZY8_9CHLR</name>
<feature type="domain" description="VIT" evidence="3">
    <location>
        <begin position="71"/>
        <end position="199"/>
    </location>
</feature>
<protein>
    <recommendedName>
        <fullName evidence="6">Trypsin</fullName>
    </recommendedName>
</protein>
<sequence length="766" mass="84113">MHLASSPRNANLCSCTNCNPFHRCHAWHVGTFALACASLELTLFSEARCFMRPRGVFLTLIVSLLASLTALPSLVLTRAQLSAGVFLQAHRVSVTIREQLAITTVQQVFVNSTNAPAEGVYLFPLPEDAAVTDLTLYLDGQPIKGELLDADRARQIYERIVRQRRDPVLLQYIGRRAVQLNLFPIPPRSERKVEITYSHILRAESGTLRYTYPLRTDYVSALPVREVSVTLMAESSAPIGTIYSPNAQVLIARLDDKRFRASLELSDFRAREDFSVFYSYRQAEIGAALLTYRASALEDGFFMLALTPPLRIERERSIPKDILIVLDQSGSMAGAKWRQAQAAARFVLGALMPQDRFNVIAFSSGYRLYARTLQPVSEAQRAADWLSGLEAIGATDINAALQEALRQADPERHTVILFLTDGLPTEGITDSDRIIANFSAAARPNVRLFAFGVGYDVDTVLLDTLANAQGGTSTYVKPEEDIEAAVSALYNKISAPILSRPTLETDGAVMLEDTYPALPLPDLFAGSQLILTGRYRGAGAITLTLRGEVNGEMRRFTYTGLIFPENAGGEAFVARLWATRKIGALLNTIRLRGETPELVESVRRLSLRFGILTPYTAYLIQEDDFGRREPPQTPPIVPLAPPASASGGINREQRSGAPAVATASALSQMGAAEALQPMPTASAKANLPSGELIVPLGDRTFVWRNGLWVDTRYTSADMPLRLVPFLSAEYFALLEKYPELREIFALGVRVLVVIDGVAYQVIDSGN</sequence>
<dbReference type="PROSITE" id="PS51468">
    <property type="entry name" value="VIT"/>
    <property type="match status" value="1"/>
</dbReference>
<evidence type="ECO:0000313" key="5">
    <source>
        <dbReference type="Proteomes" id="UP000228947"/>
    </source>
</evidence>
<feature type="transmembrane region" description="Helical" evidence="1">
    <location>
        <begin position="56"/>
        <end position="76"/>
    </location>
</feature>
<evidence type="ECO:0000259" key="3">
    <source>
        <dbReference type="PROSITE" id="PS51468"/>
    </source>
</evidence>